<comment type="similarity">
    <text evidence="1 3">Belongs to the short-chain dehydrogenases/reductases (SDR) family.</text>
</comment>
<sequence length="249" mass="27160">MNIENKTILITGGGTGIGFAIASKLSGKGNNIILAGRREDVLKEAVAKLPNTTYVVTDVTNEADVNNLVQQVKNKFGGLDILVNNAGTGIFNPLDSDSGKVYENAKFEMELNYLSVVRLTERFLPFLKASKEAAIINIESIVSYLPSIAIPTYSATKAALHSYALALRLTLEASNPHIKVFEVFPPFVDTDLAKAFDTDKLSPDEVALDLYNALLKNEYAVRNGRTKEVYAAYQQAPEVVLKQFNGIEA</sequence>
<dbReference type="Pfam" id="PF00106">
    <property type="entry name" value="adh_short"/>
    <property type="match status" value="1"/>
</dbReference>
<dbReference type="Proteomes" id="UP000677244">
    <property type="component" value="Unassembled WGS sequence"/>
</dbReference>
<gene>
    <name evidence="4" type="ORF">J7I42_12270</name>
</gene>
<evidence type="ECO:0000313" key="4">
    <source>
        <dbReference type="EMBL" id="MBO9201045.1"/>
    </source>
</evidence>
<evidence type="ECO:0000256" key="1">
    <source>
        <dbReference type="ARBA" id="ARBA00006484"/>
    </source>
</evidence>
<dbReference type="EMBL" id="JAGHKO010000001">
    <property type="protein sequence ID" value="MBO9201045.1"/>
    <property type="molecule type" value="Genomic_DNA"/>
</dbReference>
<dbReference type="PANTHER" id="PTHR44196:SF1">
    <property type="entry name" value="DEHYDROGENASE_REDUCTASE SDR FAMILY MEMBER 7B"/>
    <property type="match status" value="1"/>
</dbReference>
<dbReference type="PRINTS" id="PR00080">
    <property type="entry name" value="SDRFAMILY"/>
</dbReference>
<keyword evidence="5" id="KW-1185">Reference proteome</keyword>
<dbReference type="InterPro" id="IPR020904">
    <property type="entry name" value="Sc_DH/Rdtase_CS"/>
</dbReference>
<proteinExistence type="inferred from homology"/>
<comment type="caution">
    <text evidence="4">The sequence shown here is derived from an EMBL/GenBank/DDBJ whole genome shotgun (WGS) entry which is preliminary data.</text>
</comment>
<name>A0ABS3YT31_9BACT</name>
<dbReference type="InterPro" id="IPR036291">
    <property type="entry name" value="NAD(P)-bd_dom_sf"/>
</dbReference>
<accession>A0ABS3YT31</accession>
<dbReference type="SUPFAM" id="SSF51735">
    <property type="entry name" value="NAD(P)-binding Rossmann-fold domains"/>
    <property type="match status" value="1"/>
</dbReference>
<organism evidence="4 5">
    <name type="scientific">Niastella soli</name>
    <dbReference type="NCBI Taxonomy" id="2821487"/>
    <lineage>
        <taxon>Bacteria</taxon>
        <taxon>Pseudomonadati</taxon>
        <taxon>Bacteroidota</taxon>
        <taxon>Chitinophagia</taxon>
        <taxon>Chitinophagales</taxon>
        <taxon>Chitinophagaceae</taxon>
        <taxon>Niastella</taxon>
    </lineage>
</organism>
<dbReference type="PROSITE" id="PS00061">
    <property type="entry name" value="ADH_SHORT"/>
    <property type="match status" value="1"/>
</dbReference>
<dbReference type="PRINTS" id="PR00081">
    <property type="entry name" value="GDHRDH"/>
</dbReference>
<dbReference type="RefSeq" id="WP_209139076.1">
    <property type="nucleotide sequence ID" value="NZ_JAGHKO010000001.1"/>
</dbReference>
<reference evidence="4 5" key="1">
    <citation type="submission" date="2021-03" db="EMBL/GenBank/DDBJ databases">
        <title>Assistant Professor.</title>
        <authorList>
            <person name="Huq M.A."/>
        </authorList>
    </citation>
    <scope>NUCLEOTIDE SEQUENCE [LARGE SCALE GENOMIC DNA]</scope>
    <source>
        <strain evidence="4 5">MAH-29</strain>
    </source>
</reference>
<dbReference type="InterPro" id="IPR002347">
    <property type="entry name" value="SDR_fam"/>
</dbReference>
<dbReference type="Gene3D" id="3.40.50.720">
    <property type="entry name" value="NAD(P)-binding Rossmann-like Domain"/>
    <property type="match status" value="1"/>
</dbReference>
<evidence type="ECO:0000313" key="5">
    <source>
        <dbReference type="Proteomes" id="UP000677244"/>
    </source>
</evidence>
<protein>
    <submittedName>
        <fullName evidence="4">SDR family NAD(P)-dependent oxidoreductase</fullName>
    </submittedName>
</protein>
<evidence type="ECO:0000256" key="3">
    <source>
        <dbReference type="RuleBase" id="RU000363"/>
    </source>
</evidence>
<keyword evidence="2" id="KW-0560">Oxidoreductase</keyword>
<dbReference type="PANTHER" id="PTHR44196">
    <property type="entry name" value="DEHYDROGENASE/REDUCTASE SDR FAMILY MEMBER 7B"/>
    <property type="match status" value="1"/>
</dbReference>
<evidence type="ECO:0000256" key="2">
    <source>
        <dbReference type="ARBA" id="ARBA00023002"/>
    </source>
</evidence>